<proteinExistence type="inferred from homology"/>
<dbReference type="Pfam" id="PF00294">
    <property type="entry name" value="PfkB"/>
    <property type="match status" value="1"/>
</dbReference>
<evidence type="ECO:0000256" key="5">
    <source>
        <dbReference type="ARBA" id="ARBA00023295"/>
    </source>
</evidence>
<keyword evidence="4" id="KW-0456">Lyase</keyword>
<evidence type="ECO:0000256" key="4">
    <source>
        <dbReference type="ARBA" id="ARBA00023239"/>
    </source>
</evidence>
<dbReference type="OrthoDB" id="198885at2759"/>
<keyword evidence="3" id="KW-0464">Manganese</keyword>
<dbReference type="GO" id="GO:0006796">
    <property type="term" value="P:phosphate-containing compound metabolic process"/>
    <property type="evidence" value="ECO:0007669"/>
    <property type="project" value="UniProtKB-ARBA"/>
</dbReference>
<evidence type="ECO:0000313" key="9">
    <source>
        <dbReference type="RefSeq" id="XP_022320094.1"/>
    </source>
</evidence>
<dbReference type="GO" id="GO:0046872">
    <property type="term" value="F:metal ion binding"/>
    <property type="evidence" value="ECO:0007669"/>
    <property type="project" value="UniProtKB-KW"/>
</dbReference>
<evidence type="ECO:0000313" key="7">
    <source>
        <dbReference type="Proteomes" id="UP000694844"/>
    </source>
</evidence>
<keyword evidence="2" id="KW-0378">Hydrolase</keyword>
<organism evidence="7 8">
    <name type="scientific">Crassostrea virginica</name>
    <name type="common">Eastern oyster</name>
    <dbReference type="NCBI Taxonomy" id="6565"/>
    <lineage>
        <taxon>Eukaryota</taxon>
        <taxon>Metazoa</taxon>
        <taxon>Spiralia</taxon>
        <taxon>Lophotrochozoa</taxon>
        <taxon>Mollusca</taxon>
        <taxon>Bivalvia</taxon>
        <taxon>Autobranchia</taxon>
        <taxon>Pteriomorphia</taxon>
        <taxon>Ostreida</taxon>
        <taxon>Ostreoidea</taxon>
        <taxon>Ostreidae</taxon>
        <taxon>Crassostrea</taxon>
    </lineage>
</organism>
<dbReference type="SUPFAM" id="SSF53613">
    <property type="entry name" value="Ribokinase-like"/>
    <property type="match status" value="1"/>
</dbReference>
<dbReference type="Gene3D" id="3.40.1190.20">
    <property type="match status" value="1"/>
</dbReference>
<dbReference type="HAMAP" id="MF_01876">
    <property type="entry name" value="PsiMP_glycosidase"/>
    <property type="match status" value="1"/>
</dbReference>
<dbReference type="Pfam" id="PF04227">
    <property type="entry name" value="Indigoidine_A"/>
    <property type="match status" value="1"/>
</dbReference>
<protein>
    <submittedName>
        <fullName evidence="8 9">Pseudouridine-metabolizing bifunctional protein C1861.05-like</fullName>
    </submittedName>
</protein>
<dbReference type="CDD" id="cd01941">
    <property type="entry name" value="YeiC_kinase_like"/>
    <property type="match status" value="1"/>
</dbReference>
<evidence type="ECO:0000256" key="2">
    <source>
        <dbReference type="ARBA" id="ARBA00022801"/>
    </source>
</evidence>
<name>A0A8B8CWS3_CRAVI</name>
<evidence type="ECO:0000313" key="8">
    <source>
        <dbReference type="RefSeq" id="XP_022320085.1"/>
    </source>
</evidence>
<dbReference type="InterPro" id="IPR007342">
    <property type="entry name" value="PsuG"/>
</dbReference>
<keyword evidence="1" id="KW-0479">Metal-binding</keyword>
<evidence type="ECO:0000256" key="1">
    <source>
        <dbReference type="ARBA" id="ARBA00022723"/>
    </source>
</evidence>
<dbReference type="PANTHER" id="PTHR42909">
    <property type="entry name" value="ZGC:136858"/>
    <property type="match status" value="1"/>
</dbReference>
<dbReference type="Gene3D" id="3.40.1790.10">
    <property type="entry name" value="Indigoidine synthase domain"/>
    <property type="match status" value="1"/>
</dbReference>
<sequence length="703" mass="75694">MLRLWRRISSRTNVLSIRKFSSNLIEISSEVQEALHHGKPVVALESTIITHGMPHPQNLETALSVEKIIRDNGGVPATIGILGGRVRVGLSNSDLEYLADPATSVIKTSRRDFPGVLSSKLNGGTTVSGTMVVANLVGIQIFVTGGIGGVHYGVQETMDVSADLTELGRTPVTVISSGVKSILDIKKTLEYLETEGVAVATYGASREFPAFFTPHSGFQVPYNVTNPAQAAHFIESHRSMNLQSGILIGVPIPESDAGEAIQQAIESALLEAKEKNISGKEVTPFILDRVNSITGGASLEANISLIKNNALVGSQIAYKLSKLIKSKKGQHRSHSATKHTEKPDVVVIGGSIVDFYARVNTDNFQSNGATYPGGVDQSFGGVGRNLADGLTRLGVKTLFISAIGKDSHQAGFKAYCSHMNMEGVLELEGERTATYCAVLQKGGQLLFGIGDMDIHSQITPEYIEKHQSIIERAKMVCIDGNVTSEAIRRALQIAQTKKIPVCFEPTDMYKASKPFQVNMGKYITMTTPNLNELRSMYKFLTGGLDSEYHGTGCSDDVPVSTMLAECVLMCRVVTLHIPTVLVTLGKHGLALCQRHVGGTPEKGIALKDGSYLTVDWYPVPKEWEPAKIISVSGGGDCLTSAVISGIIRGHALDLGIKQGLLAAQFSLTSHHAVPPSFSQKHLELTEEMIKEGSCTRIQDPSRH</sequence>
<evidence type="ECO:0000256" key="3">
    <source>
        <dbReference type="ARBA" id="ARBA00023211"/>
    </source>
</evidence>
<dbReference type="InterPro" id="IPR011611">
    <property type="entry name" value="PfkB_dom"/>
</dbReference>
<evidence type="ECO:0000259" key="6">
    <source>
        <dbReference type="Pfam" id="PF00294"/>
    </source>
</evidence>
<dbReference type="PANTHER" id="PTHR42909:SF1">
    <property type="entry name" value="CARBOHYDRATE KINASE PFKB DOMAIN-CONTAINING PROTEIN"/>
    <property type="match status" value="1"/>
</dbReference>
<dbReference type="AlphaFoldDB" id="A0A8B8CWS3"/>
<dbReference type="InterPro" id="IPR029056">
    <property type="entry name" value="Ribokinase-like"/>
</dbReference>
<keyword evidence="7" id="KW-1185">Reference proteome</keyword>
<dbReference type="GO" id="GO:0004730">
    <property type="term" value="F:pseudouridylate synthase activity"/>
    <property type="evidence" value="ECO:0007669"/>
    <property type="project" value="InterPro"/>
</dbReference>
<gene>
    <name evidence="8 9" type="primary">LOC111122585</name>
</gene>
<dbReference type="RefSeq" id="XP_022320085.1">
    <property type="nucleotide sequence ID" value="XM_022464377.1"/>
</dbReference>
<keyword evidence="5" id="KW-0326">Glycosidase</keyword>
<dbReference type="GeneID" id="111122585"/>
<feature type="domain" description="Carbohydrate kinase PfkB" evidence="6">
    <location>
        <begin position="343"/>
        <end position="673"/>
    </location>
</feature>
<reference evidence="8" key="2">
    <citation type="submission" date="2025-04" db="UniProtKB">
        <authorList>
            <consortium name="RefSeq"/>
        </authorList>
    </citation>
    <scope>IDENTIFICATION</scope>
    <source>
        <tissue evidence="8">Whole sample</tissue>
    </source>
</reference>
<accession>A0A8B8CWS3</accession>
<dbReference type="InterPro" id="IPR022830">
    <property type="entry name" value="Indigdn_synthA-like"/>
</dbReference>
<dbReference type="Proteomes" id="UP000694844">
    <property type="component" value="Chromosome 1"/>
</dbReference>
<dbReference type="KEGG" id="cvn:111122585"/>
<dbReference type="GO" id="GO:0005737">
    <property type="term" value="C:cytoplasm"/>
    <property type="evidence" value="ECO:0007669"/>
    <property type="project" value="TreeGrafter"/>
</dbReference>
<reference evidence="7" key="1">
    <citation type="submission" date="2024-06" db="UniProtKB">
        <authorList>
            <consortium name="RefSeq"/>
        </authorList>
    </citation>
    <scope>NUCLEOTIDE SEQUENCE [LARGE SCALE GENOMIC DNA]</scope>
    <source>
        <tissue evidence="9">Whole sample</tissue>
    </source>
</reference>
<dbReference type="SUPFAM" id="SSF110581">
    <property type="entry name" value="Indigoidine synthase A-like"/>
    <property type="match status" value="1"/>
</dbReference>
<dbReference type="GO" id="GO:0016798">
    <property type="term" value="F:hydrolase activity, acting on glycosyl bonds"/>
    <property type="evidence" value="ECO:0007669"/>
    <property type="project" value="UniProtKB-KW"/>
</dbReference>
<dbReference type="RefSeq" id="XP_022320094.1">
    <property type="nucleotide sequence ID" value="XM_022464386.1"/>
</dbReference>